<evidence type="ECO:0000313" key="2">
    <source>
        <dbReference type="Proteomes" id="UP001145114"/>
    </source>
</evidence>
<reference evidence="1" key="1">
    <citation type="submission" date="2022-06" db="EMBL/GenBank/DDBJ databases">
        <title>Phylogenomic reconstructions and comparative analyses of Kickxellomycotina fungi.</title>
        <authorList>
            <person name="Reynolds N.K."/>
            <person name="Stajich J.E."/>
            <person name="Barry K."/>
            <person name="Grigoriev I.V."/>
            <person name="Crous P."/>
            <person name="Smith M.E."/>
        </authorList>
    </citation>
    <scope>NUCLEOTIDE SEQUENCE</scope>
    <source>
        <strain evidence="1">RSA 2271</strain>
    </source>
</reference>
<accession>A0ACC1HDW7</accession>
<comment type="caution">
    <text evidence="1">The sequence shown here is derived from an EMBL/GenBank/DDBJ whole genome shotgun (WGS) entry which is preliminary data.</text>
</comment>
<dbReference type="Proteomes" id="UP001145114">
    <property type="component" value="Unassembled WGS sequence"/>
</dbReference>
<name>A0ACC1HDW7_9FUNG</name>
<dbReference type="EMBL" id="JAMZIH010005781">
    <property type="protein sequence ID" value="KAJ1674662.1"/>
    <property type="molecule type" value="Genomic_DNA"/>
</dbReference>
<protein>
    <submittedName>
        <fullName evidence="1">Uncharacterized protein</fullName>
    </submittedName>
</protein>
<sequence length="820" mass="88240">MYARPSFQAESCNSSVRSSTSTADPTASVSRSKSERDSDYHRSHRHYDKYHRPTTSRSNHQRPSPRHERHRQLKSTSGRKSSESTAEPFKLSKPLPGLPLPLDIITDPRLLKKKGKPASAGRRSGKRNTPSPRKDLTNITGITAQATGAEAASADAKSESDANSDTSAESKTLMSATSLTRVTPTIVTLDTIPQSPASSDGRASPSMRRKAERASALYKLTANQGVQGKRAKNELYRNKSMDRLHVESADLARRLDKEIRCRINMDKFRGCKVSRVSIIPFPASPPLSPLSMAAGNRSWRRRKTDASSGKVRIQSTRSIADMRIATSLITPSSSDSTFANSVFSEDNDSLSPGVGLSPTTATTTVATAPTNLSEPTTVTTTIANGDNSWDRDDDDDDDCGALAFQEGQQRQRIKASIRDSLILPLSIQMSRYSKQQLRKRLTIKRVTREFPEGIMVDPSLVLCMPSAVDLRAFIMGEDDNGALSKAIMASETRAAVIAISGYQPIDEQDELPPYSPPATQPELLAADKAKTAVDDGASAAQQQELGPGDPKELASVTTTEASLSGSNHRRRGRGSGRRRRNGDSDVGNLEKVKDLVSPTTTDTSDAKHQYRHRKGGSSCHHQHRETAADSLYAASTNRSHTSSSSGRQHLCHSIVSTTSNGSKLSHDGSSKSKPKPQAFEPVSKELRKSMHKQLPSIPPPSPSQPSPPPIGTKSSSSAKEHTQLSPTLKNATATCSSSSCPSEASLLPKRAASHGANDARHKVRTKGLVSPPASNAISDASVIGRPASSRSAASSDRGEVKPSKFSLLSSLTGKLKLWAP</sequence>
<proteinExistence type="predicted"/>
<evidence type="ECO:0000313" key="1">
    <source>
        <dbReference type="EMBL" id="KAJ1674662.1"/>
    </source>
</evidence>
<keyword evidence="2" id="KW-1185">Reference proteome</keyword>
<organism evidence="1 2">
    <name type="scientific">Spiromyces aspiralis</name>
    <dbReference type="NCBI Taxonomy" id="68401"/>
    <lineage>
        <taxon>Eukaryota</taxon>
        <taxon>Fungi</taxon>
        <taxon>Fungi incertae sedis</taxon>
        <taxon>Zoopagomycota</taxon>
        <taxon>Kickxellomycotina</taxon>
        <taxon>Kickxellomycetes</taxon>
        <taxon>Kickxellales</taxon>
        <taxon>Kickxellaceae</taxon>
        <taxon>Spiromyces</taxon>
    </lineage>
</organism>
<gene>
    <name evidence="1" type="ORF">EV182_002822</name>
</gene>